<dbReference type="EMBL" id="JAQIZT010000004">
    <property type="protein sequence ID" value="KAJ6999237.1"/>
    <property type="molecule type" value="Genomic_DNA"/>
</dbReference>
<name>A0AAD6QZ76_9ROSI</name>
<dbReference type="GO" id="GO:0001732">
    <property type="term" value="P:formation of cytoplasmic translation initiation complex"/>
    <property type="evidence" value="ECO:0007669"/>
    <property type="project" value="TreeGrafter"/>
</dbReference>
<evidence type="ECO:0000313" key="2">
    <source>
        <dbReference type="EMBL" id="KAJ6999237.1"/>
    </source>
</evidence>
<proteinExistence type="predicted"/>
<dbReference type="SMART" id="SM00653">
    <property type="entry name" value="eIF2B_5"/>
    <property type="match status" value="1"/>
</dbReference>
<dbReference type="GO" id="GO:0005829">
    <property type="term" value="C:cytosol"/>
    <property type="evidence" value="ECO:0007669"/>
    <property type="project" value="TreeGrafter"/>
</dbReference>
<dbReference type="GO" id="GO:0003743">
    <property type="term" value="F:translation initiation factor activity"/>
    <property type="evidence" value="ECO:0007669"/>
    <property type="project" value="InterPro"/>
</dbReference>
<sequence length="106" mass="11853">MVTKKSRAEEMASKQILSNMVDIAKALARPAFLTLQSILVVSLVPNPSLMRKLDLHLSMAPMKLQNLLGFLRTSNKKYVQCYGCGNPETEIIITKSQMLQTKMCLP</sequence>
<dbReference type="GO" id="GO:0005092">
    <property type="term" value="F:GDP-dissociation inhibitor activity"/>
    <property type="evidence" value="ECO:0007669"/>
    <property type="project" value="TreeGrafter"/>
</dbReference>
<protein>
    <recommendedName>
        <fullName evidence="1">Translation initiation factor IF2/IF5 domain-containing protein</fullName>
    </recommendedName>
</protein>
<feature type="domain" description="Translation initiation factor IF2/IF5" evidence="1">
    <location>
        <begin position="1"/>
        <end position="102"/>
    </location>
</feature>
<evidence type="ECO:0000313" key="3">
    <source>
        <dbReference type="Proteomes" id="UP001164929"/>
    </source>
</evidence>
<dbReference type="PANTHER" id="PTHR23001:SF7">
    <property type="entry name" value="EUKARYOTIC TRANSLATION INITIATION FACTOR 5"/>
    <property type="match status" value="1"/>
</dbReference>
<dbReference type="Proteomes" id="UP001164929">
    <property type="component" value="Chromosome 4"/>
</dbReference>
<evidence type="ECO:0000259" key="1">
    <source>
        <dbReference type="SMART" id="SM00653"/>
    </source>
</evidence>
<dbReference type="Gene3D" id="3.30.30.170">
    <property type="match status" value="1"/>
</dbReference>
<comment type="caution">
    <text evidence="2">The sequence shown here is derived from an EMBL/GenBank/DDBJ whole genome shotgun (WGS) entry which is preliminary data.</text>
</comment>
<reference evidence="2 3" key="1">
    <citation type="journal article" date="2023" name="Mol. Ecol. Resour.">
        <title>Chromosome-level genome assembly of a triploid poplar Populus alba 'Berolinensis'.</title>
        <authorList>
            <person name="Chen S."/>
            <person name="Yu Y."/>
            <person name="Wang X."/>
            <person name="Wang S."/>
            <person name="Zhang T."/>
            <person name="Zhou Y."/>
            <person name="He R."/>
            <person name="Meng N."/>
            <person name="Wang Y."/>
            <person name="Liu W."/>
            <person name="Liu Z."/>
            <person name="Liu J."/>
            <person name="Guo Q."/>
            <person name="Huang H."/>
            <person name="Sederoff R.R."/>
            <person name="Wang G."/>
            <person name="Qu G."/>
            <person name="Chen S."/>
        </authorList>
    </citation>
    <scope>NUCLEOTIDE SEQUENCE [LARGE SCALE GENOMIC DNA]</scope>
    <source>
        <strain evidence="2">SC-2020</strain>
    </source>
</reference>
<dbReference type="GO" id="GO:0071074">
    <property type="term" value="F:eukaryotic initiation factor eIF2 binding"/>
    <property type="evidence" value="ECO:0007669"/>
    <property type="project" value="TreeGrafter"/>
</dbReference>
<dbReference type="InterPro" id="IPR002735">
    <property type="entry name" value="Transl_init_fac_IF2/IF5_dom"/>
</dbReference>
<organism evidence="2 3">
    <name type="scientific">Populus alba x Populus x berolinensis</name>
    <dbReference type="NCBI Taxonomy" id="444605"/>
    <lineage>
        <taxon>Eukaryota</taxon>
        <taxon>Viridiplantae</taxon>
        <taxon>Streptophyta</taxon>
        <taxon>Embryophyta</taxon>
        <taxon>Tracheophyta</taxon>
        <taxon>Spermatophyta</taxon>
        <taxon>Magnoliopsida</taxon>
        <taxon>eudicotyledons</taxon>
        <taxon>Gunneridae</taxon>
        <taxon>Pentapetalae</taxon>
        <taxon>rosids</taxon>
        <taxon>fabids</taxon>
        <taxon>Malpighiales</taxon>
        <taxon>Salicaceae</taxon>
        <taxon>Saliceae</taxon>
        <taxon>Populus</taxon>
    </lineage>
</organism>
<dbReference type="InterPro" id="IPR045196">
    <property type="entry name" value="IF2/IF5"/>
</dbReference>
<dbReference type="PANTHER" id="PTHR23001">
    <property type="entry name" value="EUKARYOTIC TRANSLATION INITIATION FACTOR"/>
    <property type="match status" value="1"/>
</dbReference>
<keyword evidence="3" id="KW-1185">Reference proteome</keyword>
<gene>
    <name evidence="2" type="ORF">NC653_010042</name>
</gene>
<dbReference type="Pfam" id="PF01873">
    <property type="entry name" value="eIF-5_eIF-2B"/>
    <property type="match status" value="1"/>
</dbReference>
<accession>A0AAD6QZ76</accession>
<dbReference type="AlphaFoldDB" id="A0AAD6QZ76"/>